<feature type="transmembrane region" description="Helical" evidence="1">
    <location>
        <begin position="115"/>
        <end position="134"/>
    </location>
</feature>
<dbReference type="EMBL" id="JBHSWU010000087">
    <property type="protein sequence ID" value="MFC6724024.1"/>
    <property type="molecule type" value="Genomic_DNA"/>
</dbReference>
<accession>A0ABD5RXS2</accession>
<protein>
    <submittedName>
        <fullName evidence="2">DUF389 domain-containing protein</fullName>
    </submittedName>
</protein>
<keyword evidence="1" id="KW-0812">Transmembrane</keyword>
<keyword evidence="1" id="KW-0472">Membrane</keyword>
<dbReference type="InterPro" id="IPR005240">
    <property type="entry name" value="DUF389"/>
</dbReference>
<evidence type="ECO:0000256" key="1">
    <source>
        <dbReference type="SAM" id="Phobius"/>
    </source>
</evidence>
<keyword evidence="1" id="KW-1133">Transmembrane helix</keyword>
<name>A0ABD5RXS2_9EURY</name>
<dbReference type="PANTHER" id="PTHR20992">
    <property type="entry name" value="AT15442P-RELATED"/>
    <property type="match status" value="1"/>
</dbReference>
<organism evidence="2 3">
    <name type="scientific">Halobium palmae</name>
    <dbReference type="NCBI Taxonomy" id="1776492"/>
    <lineage>
        <taxon>Archaea</taxon>
        <taxon>Methanobacteriati</taxon>
        <taxon>Methanobacteriota</taxon>
        <taxon>Stenosarchaea group</taxon>
        <taxon>Halobacteria</taxon>
        <taxon>Halobacteriales</taxon>
        <taxon>Haloferacaceae</taxon>
        <taxon>Halobium</taxon>
    </lineage>
</organism>
<evidence type="ECO:0000313" key="3">
    <source>
        <dbReference type="Proteomes" id="UP001596328"/>
    </source>
</evidence>
<dbReference type="AlphaFoldDB" id="A0ABD5RXS2"/>
<evidence type="ECO:0000313" key="2">
    <source>
        <dbReference type="EMBL" id="MFC6724024.1"/>
    </source>
</evidence>
<proteinExistence type="predicted"/>
<gene>
    <name evidence="2" type="ORF">ACFQE1_06475</name>
</gene>
<reference evidence="2 3" key="1">
    <citation type="journal article" date="2019" name="Int. J. Syst. Evol. Microbiol.">
        <title>The Global Catalogue of Microorganisms (GCM) 10K type strain sequencing project: providing services to taxonomists for standard genome sequencing and annotation.</title>
        <authorList>
            <consortium name="The Broad Institute Genomics Platform"/>
            <consortium name="The Broad Institute Genome Sequencing Center for Infectious Disease"/>
            <person name="Wu L."/>
            <person name="Ma J."/>
        </authorList>
    </citation>
    <scope>NUCLEOTIDE SEQUENCE [LARGE SCALE GENOMIC DNA]</scope>
    <source>
        <strain evidence="2 3">NBRC 111368</strain>
    </source>
</reference>
<dbReference type="Proteomes" id="UP001596328">
    <property type="component" value="Unassembled WGS sequence"/>
</dbReference>
<feature type="transmembrane region" description="Helical" evidence="1">
    <location>
        <begin position="140"/>
        <end position="161"/>
    </location>
</feature>
<comment type="caution">
    <text evidence="2">The sequence shown here is derived from an EMBL/GenBank/DDBJ whole genome shotgun (WGS) entry which is preliminary data.</text>
</comment>
<sequence>MRQVNLRVYEEVQDDVEAVLEEHDLDYLAIRDDGDEDEDPGTLFMFPLPSEAVSDVFHDLTDAGVSDEAYNVLAKAEHVETPNYEQIRKEYSNELRALSRRELHSKVLGMQWPRLTYYIGTILSVVVATAGLLVDSPAVVIGAMVIAPQVSSALTMTAGFIHGDWDLFTGSARRQALGLL</sequence>
<keyword evidence="3" id="KW-1185">Reference proteome</keyword>
<dbReference type="PANTHER" id="PTHR20992:SF9">
    <property type="entry name" value="AT15442P-RELATED"/>
    <property type="match status" value="1"/>
</dbReference>
<feature type="non-terminal residue" evidence="2">
    <location>
        <position position="180"/>
    </location>
</feature>